<organism evidence="3 4">
    <name type="scientific">Stenotrophomonas maltophilia</name>
    <name type="common">Pseudomonas maltophilia</name>
    <name type="synonym">Xanthomonas maltophilia</name>
    <dbReference type="NCBI Taxonomy" id="40324"/>
    <lineage>
        <taxon>Bacteria</taxon>
        <taxon>Pseudomonadati</taxon>
        <taxon>Pseudomonadota</taxon>
        <taxon>Gammaproteobacteria</taxon>
        <taxon>Lysobacterales</taxon>
        <taxon>Lysobacteraceae</taxon>
        <taxon>Stenotrophomonas</taxon>
        <taxon>Stenotrophomonas maltophilia group</taxon>
    </lineage>
</organism>
<evidence type="ECO:0000256" key="1">
    <source>
        <dbReference type="ARBA" id="ARBA00007613"/>
    </source>
</evidence>
<keyword evidence="2" id="KW-0449">Lipoprotein</keyword>
<dbReference type="EMBL" id="NIVS01000019">
    <property type="protein sequence ID" value="OWQ54365.1"/>
    <property type="molecule type" value="Genomic_DNA"/>
</dbReference>
<dbReference type="InterPro" id="IPR003423">
    <property type="entry name" value="OMP_efflux"/>
</dbReference>
<proteinExistence type="inferred from homology"/>
<evidence type="ECO:0008006" key="5">
    <source>
        <dbReference type="Google" id="ProtNLM"/>
    </source>
</evidence>
<dbReference type="SUPFAM" id="SSF56954">
    <property type="entry name" value="Outer membrane efflux proteins (OEP)"/>
    <property type="match status" value="1"/>
</dbReference>
<keyword evidence="2" id="KW-0732">Signal</keyword>
<comment type="caution">
    <text evidence="3">The sequence shown here is derived from an EMBL/GenBank/DDBJ whole genome shotgun (WGS) entry which is preliminary data.</text>
</comment>
<accession>A0A246HNJ1</accession>
<evidence type="ECO:0000313" key="4">
    <source>
        <dbReference type="Proteomes" id="UP000198157"/>
    </source>
</evidence>
<evidence type="ECO:0000256" key="2">
    <source>
        <dbReference type="RuleBase" id="RU362097"/>
    </source>
</evidence>
<keyword evidence="2" id="KW-1134">Transmembrane beta strand</keyword>
<keyword evidence="2" id="KW-0564">Palmitate</keyword>
<reference evidence="3 4" key="1">
    <citation type="submission" date="2017-06" db="EMBL/GenBank/DDBJ databases">
        <authorList>
            <person name="Kim H.J."/>
            <person name="Triplett B.A."/>
        </authorList>
    </citation>
    <scope>NUCLEOTIDE SEQUENCE [LARGE SCALE GENOMIC DNA]</scope>
    <source>
        <strain evidence="3 4">13146</strain>
    </source>
</reference>
<dbReference type="NCBIfam" id="TIGR01845">
    <property type="entry name" value="outer_NodT"/>
    <property type="match status" value="1"/>
</dbReference>
<dbReference type="Pfam" id="PF02321">
    <property type="entry name" value="OEP"/>
    <property type="match status" value="2"/>
</dbReference>
<comment type="subcellular location">
    <subcellularLocation>
        <location evidence="2">Cell outer membrane</location>
        <topology evidence="2">Lipid-anchor</topology>
    </subcellularLocation>
</comment>
<dbReference type="GO" id="GO:0009279">
    <property type="term" value="C:cell outer membrane"/>
    <property type="evidence" value="ECO:0007669"/>
    <property type="project" value="UniProtKB-SubCell"/>
</dbReference>
<keyword evidence="2" id="KW-0812">Transmembrane</keyword>
<feature type="signal peptide" evidence="2">
    <location>
        <begin position="1"/>
        <end position="16"/>
    </location>
</feature>
<feature type="chain" id="PRO_5011827234" description="RND transporter" evidence="2">
    <location>
        <begin position="17"/>
        <end position="494"/>
    </location>
</feature>
<keyword evidence="2" id="KW-0472">Membrane</keyword>
<comment type="similarity">
    <text evidence="1 2">Belongs to the outer membrane factor (OMF) (TC 1.B.17) family.</text>
</comment>
<protein>
    <recommendedName>
        <fullName evidence="5">RND transporter</fullName>
    </recommendedName>
</protein>
<name>A0A246HNJ1_STEMA</name>
<dbReference type="PANTHER" id="PTHR30203">
    <property type="entry name" value="OUTER MEMBRANE CATION EFFLUX PROTEIN"/>
    <property type="match status" value="1"/>
</dbReference>
<dbReference type="AlphaFoldDB" id="A0A246HNJ1"/>
<dbReference type="Gene3D" id="1.20.1600.10">
    <property type="entry name" value="Outer membrane efflux proteins (OEP)"/>
    <property type="match status" value="1"/>
</dbReference>
<dbReference type="GO" id="GO:0015562">
    <property type="term" value="F:efflux transmembrane transporter activity"/>
    <property type="evidence" value="ECO:0007669"/>
    <property type="project" value="InterPro"/>
</dbReference>
<dbReference type="PANTHER" id="PTHR30203:SF25">
    <property type="entry name" value="OUTER MEMBRANE PROTEIN-RELATED"/>
    <property type="match status" value="1"/>
</dbReference>
<gene>
    <name evidence="3" type="ORF">CEE60_08185</name>
</gene>
<dbReference type="OrthoDB" id="9770517at2"/>
<dbReference type="InterPro" id="IPR010131">
    <property type="entry name" value="MdtP/NodT-like"/>
</dbReference>
<dbReference type="Proteomes" id="UP000198157">
    <property type="component" value="Unassembled WGS sequence"/>
</dbReference>
<evidence type="ECO:0000313" key="3">
    <source>
        <dbReference type="EMBL" id="OWQ54365.1"/>
    </source>
</evidence>
<sequence length="494" mass="51996">MFLLPVAAGVMLSACASVGPNVSSPSLPEVPSAPFPTEFRVGSAGLSPGAVDAAWWRSFDDPVLSSLIQRAWAANHDIGLAAARLDEAKAMLRESRQGFLPRGSVGVGHENRRLGEVERGPGQARRTETYRAAVDASWEIDLFGRVRRSAEAARADAGSREALLRDVQASVAAAVAATWFELGGLEAELGVVAEITRRQRDSLRLVEGLVEAGSANEVDRLRADAALRAVEVVAPELAHRRTVAANALALLLGETPQTFVAPSTATARDELAVRRIAVGDPAALLARRPDIEAAELSLAAATARIGVETAGLYPQIEVQGSIGVVAGSLGSTGGSSALSSLLAPLLRWSFLDGGRVRARIAASEARAREALIRYDQTVLRALEETDNAFVAFSSAGDALQLRLQEASATGQAADLARAQFAHGEGIYLDVLDAERADFASRRALVVARTNQRLTIVSIYKALGGGWLPCTREEIDCSGAGGAPDARFSTLMPTP</sequence>
<dbReference type="Gene3D" id="2.20.200.10">
    <property type="entry name" value="Outer membrane efflux proteins (OEP)"/>
    <property type="match status" value="1"/>
</dbReference>